<dbReference type="AlphaFoldDB" id="A0AAN6E663"/>
<protein>
    <submittedName>
        <fullName evidence="3">Uncharacterized protein</fullName>
    </submittedName>
</protein>
<keyword evidence="2" id="KW-1133">Transmembrane helix</keyword>
<gene>
    <name evidence="3" type="ORF">EDD36DRAFT_480844</name>
</gene>
<feature type="transmembrane region" description="Helical" evidence="2">
    <location>
        <begin position="43"/>
        <end position="68"/>
    </location>
</feature>
<dbReference type="Proteomes" id="UP001203852">
    <property type="component" value="Unassembled WGS sequence"/>
</dbReference>
<accession>A0AAN6E663</accession>
<feature type="region of interest" description="Disordered" evidence="1">
    <location>
        <begin position="617"/>
        <end position="642"/>
    </location>
</feature>
<organism evidence="3 4">
    <name type="scientific">Exophiala viscosa</name>
    <dbReference type="NCBI Taxonomy" id="2486360"/>
    <lineage>
        <taxon>Eukaryota</taxon>
        <taxon>Fungi</taxon>
        <taxon>Dikarya</taxon>
        <taxon>Ascomycota</taxon>
        <taxon>Pezizomycotina</taxon>
        <taxon>Eurotiomycetes</taxon>
        <taxon>Chaetothyriomycetidae</taxon>
        <taxon>Chaetothyriales</taxon>
        <taxon>Herpotrichiellaceae</taxon>
        <taxon>Exophiala</taxon>
    </lineage>
</organism>
<feature type="transmembrane region" description="Helical" evidence="2">
    <location>
        <begin position="554"/>
        <end position="578"/>
    </location>
</feature>
<feature type="transmembrane region" description="Helical" evidence="2">
    <location>
        <begin position="194"/>
        <end position="218"/>
    </location>
</feature>
<keyword evidence="2" id="KW-0472">Membrane</keyword>
<keyword evidence="4" id="KW-1185">Reference proteome</keyword>
<sequence>MAFKLDTTETKVTVTSVVDSAPNSPSLENGIQRPEQRPWQANLAILAGVLIPTIPILVASGPLLGLLFHHRIDLNPGHPELRVTAANVDKNITDWISLIRKEGGEWAYYVEYNPSTLTTIASWTSRILPWCASTIMALVAFYAARNIILKSHRGDGSDLPNPKQLTILIDVLKGSGWGPVKDTVLHRYRTREPLVAPLPASTMVLFAITLLGIIIPILDSWFGVATTAPVVTQLYPRSSEHSFGRALSSAYCPSGPNAGNSCLRSPYNETFWPCSVLNYWCYPVATLYGLAEASKTAQGVSTLNKVWNYTDSSGTTYYYLGSPSQSAVIDYKAHTIATRTHSILQDTSMDVFPNVGIAFSQNPQLSVAGDLVNGPNADLQAERSNYSFPEIYSTNPLYFGAWAAGYPVADPSTVQNNPFGSDDTGVYWVETIGDPGGAIWQLNCSTAVYEVSYTWIDGAVHTFNVSQATADMAALLGAPFGYAANLSSVGFALASAAEIASTVNTSVGLAAAFAHQMDKNLLAYSVGVLDPALNLLEQGRNSTLRVARVPIVPLYLLLATKAIFVIVVLVLAIGVYCFSHPSETEAVRAALSAKGLAEAHFQSPGVMQANVVKEVQSRLAPDDGPAPHDSVVKESDDLTSQPRLRHAATAPVQGTAPVQEAKVGLLPTLDGKWQSVMVANGVWNSIKPIVQNIVVSDASAGGLGDVGQVINAWK</sequence>
<evidence type="ECO:0000313" key="4">
    <source>
        <dbReference type="Proteomes" id="UP001203852"/>
    </source>
</evidence>
<feature type="transmembrane region" description="Helical" evidence="2">
    <location>
        <begin position="127"/>
        <end position="144"/>
    </location>
</feature>
<evidence type="ECO:0000256" key="1">
    <source>
        <dbReference type="SAM" id="MobiDB-lite"/>
    </source>
</evidence>
<evidence type="ECO:0000313" key="3">
    <source>
        <dbReference type="EMBL" id="KAI1618855.1"/>
    </source>
</evidence>
<dbReference type="EMBL" id="MU404350">
    <property type="protein sequence ID" value="KAI1618855.1"/>
    <property type="molecule type" value="Genomic_DNA"/>
</dbReference>
<comment type="caution">
    <text evidence="3">The sequence shown here is derived from an EMBL/GenBank/DDBJ whole genome shotgun (WGS) entry which is preliminary data.</text>
</comment>
<keyword evidence="2" id="KW-0812">Transmembrane</keyword>
<proteinExistence type="predicted"/>
<evidence type="ECO:0000256" key="2">
    <source>
        <dbReference type="SAM" id="Phobius"/>
    </source>
</evidence>
<name>A0AAN6E663_9EURO</name>
<reference evidence="3" key="1">
    <citation type="journal article" date="2022" name="bioRxiv">
        <title>Deciphering the potential niche of two novel black yeast fungi from a biological soil crust based on their genomes, phenotypes, and melanin regulation.</title>
        <authorList>
            <consortium name="DOE Joint Genome Institute"/>
            <person name="Carr E.C."/>
            <person name="Barton Q."/>
            <person name="Grambo S."/>
            <person name="Sullivan M."/>
            <person name="Renfro C.M."/>
            <person name="Kuo A."/>
            <person name="Pangilinan J."/>
            <person name="Lipzen A."/>
            <person name="Keymanesh K."/>
            <person name="Savage E."/>
            <person name="Barry K."/>
            <person name="Grigoriev I.V."/>
            <person name="Riekhof W.R."/>
            <person name="Harris S.S."/>
        </authorList>
    </citation>
    <scope>NUCLEOTIDE SEQUENCE</scope>
    <source>
        <strain evidence="3">JF 03-4F</strain>
    </source>
</reference>